<feature type="compositionally biased region" description="Basic and acidic residues" evidence="1">
    <location>
        <begin position="90"/>
        <end position="99"/>
    </location>
</feature>
<dbReference type="EMBL" id="HBJA01147741">
    <property type="protein sequence ID" value="CAE0839461.1"/>
    <property type="molecule type" value="Transcribed_RNA"/>
</dbReference>
<sequence length="242" mass="27781">MMEPAAHNEMHGGTSKWTLPAKVRVQGPPEALSGGLGSYYNDAAPDTRLADVRRRHFAEKRSETLDDRPGKGQPRNISPPPPETVKGKRRYPEIEERPYNRSQKHHASPPLSKMDEKLFQSLGRVMLDGVRQADRFSKEVAMESQMNRKIRQVDQGARSNGIPSPPQVDLYRMDVDYNLRHTTRGLDHKEWLFEKEYIQKIRAARDADTRPSYFKKQMMKALEVSKQEVASLPKYPKDTDKA</sequence>
<evidence type="ECO:0000313" key="2">
    <source>
        <dbReference type="EMBL" id="CAE0839461.1"/>
    </source>
</evidence>
<evidence type="ECO:0000256" key="1">
    <source>
        <dbReference type="SAM" id="MobiDB-lite"/>
    </source>
</evidence>
<reference evidence="2" key="1">
    <citation type="submission" date="2021-01" db="EMBL/GenBank/DDBJ databases">
        <authorList>
            <person name="Corre E."/>
            <person name="Pelletier E."/>
            <person name="Niang G."/>
            <person name="Scheremetjew M."/>
            <person name="Finn R."/>
            <person name="Kale V."/>
            <person name="Holt S."/>
            <person name="Cochrane G."/>
            <person name="Meng A."/>
            <person name="Brown T."/>
            <person name="Cohen L."/>
        </authorList>
    </citation>
    <scope>NUCLEOTIDE SEQUENCE</scope>
    <source>
        <strain evidence="2">CCMP1594</strain>
    </source>
</reference>
<name>A0A7S4LMS7_9EUGL</name>
<gene>
    <name evidence="2" type="ORF">EGYM00163_LOCUS50833</name>
</gene>
<protein>
    <submittedName>
        <fullName evidence="2">Uncharacterized protein</fullName>
    </submittedName>
</protein>
<accession>A0A7S4LMS7</accession>
<feature type="compositionally biased region" description="Basic and acidic residues" evidence="1">
    <location>
        <begin position="1"/>
        <end position="10"/>
    </location>
</feature>
<organism evidence="2">
    <name type="scientific">Eutreptiella gymnastica</name>
    <dbReference type="NCBI Taxonomy" id="73025"/>
    <lineage>
        <taxon>Eukaryota</taxon>
        <taxon>Discoba</taxon>
        <taxon>Euglenozoa</taxon>
        <taxon>Euglenida</taxon>
        <taxon>Spirocuta</taxon>
        <taxon>Euglenophyceae</taxon>
        <taxon>Eutreptiales</taxon>
        <taxon>Eutreptiaceae</taxon>
        <taxon>Eutreptiella</taxon>
    </lineage>
</organism>
<proteinExistence type="predicted"/>
<feature type="region of interest" description="Disordered" evidence="1">
    <location>
        <begin position="1"/>
        <end position="112"/>
    </location>
</feature>
<dbReference type="AlphaFoldDB" id="A0A7S4LMS7"/>
<feature type="compositionally biased region" description="Basic and acidic residues" evidence="1">
    <location>
        <begin position="59"/>
        <end position="70"/>
    </location>
</feature>